<feature type="compositionally biased region" description="Polar residues" evidence="7">
    <location>
        <begin position="9"/>
        <end position="26"/>
    </location>
</feature>
<proteinExistence type="inferred from homology"/>
<dbReference type="InterPro" id="IPR029070">
    <property type="entry name" value="Chitinase_insertion_sf"/>
</dbReference>
<dbReference type="Proteomes" id="UP000266841">
    <property type="component" value="Unassembled WGS sequence"/>
</dbReference>
<dbReference type="InterPro" id="IPR017853">
    <property type="entry name" value="GH"/>
</dbReference>
<dbReference type="GO" id="GO:0005576">
    <property type="term" value="C:extracellular region"/>
    <property type="evidence" value="ECO:0007669"/>
    <property type="project" value="InterPro"/>
</dbReference>
<evidence type="ECO:0000256" key="2">
    <source>
        <dbReference type="ARBA" id="ARBA00022669"/>
    </source>
</evidence>
<dbReference type="PANTHER" id="PTHR11177:SF317">
    <property type="entry name" value="CHITINASE 12-RELATED"/>
    <property type="match status" value="1"/>
</dbReference>
<dbReference type="InterPro" id="IPR050314">
    <property type="entry name" value="Glycosyl_Hydrlase_18"/>
</dbReference>
<feature type="non-terminal residue" evidence="10">
    <location>
        <position position="1"/>
    </location>
</feature>
<evidence type="ECO:0000256" key="7">
    <source>
        <dbReference type="SAM" id="MobiDB-lite"/>
    </source>
</evidence>
<keyword evidence="5 6" id="KW-0326">Glycosidase</keyword>
<evidence type="ECO:0000313" key="10">
    <source>
        <dbReference type="EMBL" id="EJK75420.1"/>
    </source>
</evidence>
<dbReference type="InterPro" id="IPR011583">
    <property type="entry name" value="Chitinase_II/V-like_cat"/>
</dbReference>
<dbReference type="Gene3D" id="3.10.50.10">
    <property type="match status" value="1"/>
</dbReference>
<dbReference type="PROSITE" id="PS51910">
    <property type="entry name" value="GH18_2"/>
    <property type="match status" value="1"/>
</dbReference>
<dbReference type="Pfam" id="PF01607">
    <property type="entry name" value="CBM_14"/>
    <property type="match status" value="1"/>
</dbReference>
<evidence type="ECO:0000256" key="4">
    <source>
        <dbReference type="ARBA" id="ARBA00023157"/>
    </source>
</evidence>
<feature type="domain" description="Chitin-binding type-2" evidence="8">
    <location>
        <begin position="610"/>
        <end position="667"/>
    </location>
</feature>
<dbReference type="SMART" id="SM00636">
    <property type="entry name" value="Glyco_18"/>
    <property type="match status" value="1"/>
</dbReference>
<dbReference type="InterPro" id="IPR002557">
    <property type="entry name" value="Chitin-bd_dom"/>
</dbReference>
<dbReference type="eggNOG" id="KOG2806">
    <property type="taxonomic scope" value="Eukaryota"/>
</dbReference>
<evidence type="ECO:0000256" key="5">
    <source>
        <dbReference type="ARBA" id="ARBA00023295"/>
    </source>
</evidence>
<dbReference type="InterPro" id="IPR001223">
    <property type="entry name" value="Glyco_hydro18_cat"/>
</dbReference>
<dbReference type="SMART" id="SM00494">
    <property type="entry name" value="ChtBD2"/>
    <property type="match status" value="1"/>
</dbReference>
<feature type="domain" description="GH18" evidence="9">
    <location>
        <begin position="89"/>
        <end position="489"/>
    </location>
</feature>
<protein>
    <submittedName>
        <fullName evidence="10">Uncharacterized protein</fullName>
    </submittedName>
</protein>
<feature type="compositionally biased region" description="Low complexity" evidence="7">
    <location>
        <begin position="43"/>
        <end position="56"/>
    </location>
</feature>
<reference evidence="10 11" key="1">
    <citation type="journal article" date="2012" name="Genome Biol.">
        <title>Genome and low-iron response of an oceanic diatom adapted to chronic iron limitation.</title>
        <authorList>
            <person name="Lommer M."/>
            <person name="Specht M."/>
            <person name="Roy A.S."/>
            <person name="Kraemer L."/>
            <person name="Andreson R."/>
            <person name="Gutowska M.A."/>
            <person name="Wolf J."/>
            <person name="Bergner S.V."/>
            <person name="Schilhabel M.B."/>
            <person name="Klostermeier U.C."/>
            <person name="Beiko R.G."/>
            <person name="Rosenstiel P."/>
            <person name="Hippler M."/>
            <person name="Laroche J."/>
        </authorList>
    </citation>
    <scope>NUCLEOTIDE SEQUENCE [LARGE SCALE GENOMIC DNA]</scope>
    <source>
        <strain evidence="10 11">CCMP1005</strain>
    </source>
</reference>
<evidence type="ECO:0000259" key="8">
    <source>
        <dbReference type="PROSITE" id="PS50940"/>
    </source>
</evidence>
<dbReference type="GO" id="GO:0008061">
    <property type="term" value="F:chitin binding"/>
    <property type="evidence" value="ECO:0007669"/>
    <property type="project" value="UniProtKB-KW"/>
</dbReference>
<evidence type="ECO:0000256" key="3">
    <source>
        <dbReference type="ARBA" id="ARBA00022801"/>
    </source>
</evidence>
<feature type="compositionally biased region" description="Polar residues" evidence="7">
    <location>
        <begin position="577"/>
        <end position="587"/>
    </location>
</feature>
<feature type="compositionally biased region" description="Gly residues" evidence="7">
    <location>
        <begin position="593"/>
        <end position="608"/>
    </location>
</feature>
<evidence type="ECO:0000259" key="9">
    <source>
        <dbReference type="PROSITE" id="PS51910"/>
    </source>
</evidence>
<dbReference type="InterPro" id="IPR036508">
    <property type="entry name" value="Chitin-bd_dom_sf"/>
</dbReference>
<dbReference type="GO" id="GO:0004568">
    <property type="term" value="F:chitinase activity"/>
    <property type="evidence" value="ECO:0007669"/>
    <property type="project" value="TreeGrafter"/>
</dbReference>
<name>K0TD96_THAOC</name>
<dbReference type="PROSITE" id="PS01095">
    <property type="entry name" value="GH18_1"/>
    <property type="match status" value="1"/>
</dbReference>
<dbReference type="GO" id="GO:0005975">
    <property type="term" value="P:carbohydrate metabolic process"/>
    <property type="evidence" value="ECO:0007669"/>
    <property type="project" value="InterPro"/>
</dbReference>
<keyword evidence="2" id="KW-0147">Chitin-binding</keyword>
<comment type="caution">
    <text evidence="10">The sequence shown here is derived from an EMBL/GenBank/DDBJ whole genome shotgun (WGS) entry which is preliminary data.</text>
</comment>
<dbReference type="EMBL" id="AGNL01002942">
    <property type="protein sequence ID" value="EJK75420.1"/>
    <property type="molecule type" value="Genomic_DNA"/>
</dbReference>
<keyword evidence="4" id="KW-1015">Disulfide bond</keyword>
<accession>K0TD96</accession>
<dbReference type="OrthoDB" id="70885at2759"/>
<sequence length="692" mass="75308">NLAFGELTLGNSNVRPLDGSGSSEKLQQQPAPAPRPAPVISSPTAPTLAAGGAAAASVPSLERAKTRAPTLPPWTNAPYAKYRGPSRPKTVIAYYASWQWYDRDKFADPSNIDFTKYDRINYAFFQPCPLGNLYGTDEWADPQILWGPKVWSPTAESTERCSWDPPATKGGPVQYNCAHYAGGGILDRAHAVGVEVWPSIGGWTLSDNFPGIAANPTRRARFARQCREIIEAYGFDGIDIDWEYPGYADHSGTPNDRANYVKLLEAVRSELDVIGARNNRYYGITAALPCGPDKIKDIDVPRLSVLLDELNLMTYDLHGSWDVLSGHNAPMFDQGWGDTSKGWSVHGCVENYQKLGAPSERINIGLPFFGRSFVRATGMKQWHSGVDDSRWHLDEGSPQYFHIWEELNNATARYGMKTYRHENVKAQSAVFKDGHGMVSYDDPAAICDKVGYANDRGLNGFLIWEISGDMLADGRTPLIDATNRKIMNPGLDCSSRSLRDPVNNDPEDDDWWNIAGPEPAEVDWTGYVPPERTGGSANDFNGAVVDAYQAPPPGTTMGDYVSPNNGVWGDSSSSSSTIDGQAYTPSYSTQQQGGEGGGTSSSPGGGDDQLGDCPPGYTGLFPAPGCQKYVTCSDGQSGAEMPCAPGTLFDIDSNACQHTGMVQTCGRRRRRELFLSAASRQNRKEEGMRGQS</sequence>
<dbReference type="GO" id="GO:0006032">
    <property type="term" value="P:chitin catabolic process"/>
    <property type="evidence" value="ECO:0007669"/>
    <property type="project" value="TreeGrafter"/>
</dbReference>
<dbReference type="Gene3D" id="2.170.140.10">
    <property type="entry name" value="Chitin binding domain"/>
    <property type="match status" value="1"/>
</dbReference>
<keyword evidence="11" id="KW-1185">Reference proteome</keyword>
<keyword evidence="3 6" id="KW-0378">Hydrolase</keyword>
<evidence type="ECO:0000256" key="6">
    <source>
        <dbReference type="RuleBase" id="RU000489"/>
    </source>
</evidence>
<feature type="region of interest" description="Disordered" evidence="7">
    <location>
        <begin position="549"/>
        <end position="616"/>
    </location>
</feature>
<comment type="similarity">
    <text evidence="1">Belongs to the glycosyl hydrolase 18 family. Chitinase class II subfamily.</text>
</comment>
<dbReference type="SUPFAM" id="SSF57625">
    <property type="entry name" value="Invertebrate chitin-binding proteins"/>
    <property type="match status" value="1"/>
</dbReference>
<dbReference type="AlphaFoldDB" id="K0TD96"/>
<organism evidence="10 11">
    <name type="scientific">Thalassiosira oceanica</name>
    <name type="common">Marine diatom</name>
    <dbReference type="NCBI Taxonomy" id="159749"/>
    <lineage>
        <taxon>Eukaryota</taxon>
        <taxon>Sar</taxon>
        <taxon>Stramenopiles</taxon>
        <taxon>Ochrophyta</taxon>
        <taxon>Bacillariophyta</taxon>
        <taxon>Coscinodiscophyceae</taxon>
        <taxon>Thalassiosirophycidae</taxon>
        <taxon>Thalassiosirales</taxon>
        <taxon>Thalassiosiraceae</taxon>
        <taxon>Thalassiosira</taxon>
    </lineage>
</organism>
<dbReference type="PROSITE" id="PS50940">
    <property type="entry name" value="CHIT_BIND_II"/>
    <property type="match status" value="1"/>
</dbReference>
<feature type="region of interest" description="Disordered" evidence="7">
    <location>
        <begin position="1"/>
        <end position="79"/>
    </location>
</feature>
<dbReference type="Pfam" id="PF00704">
    <property type="entry name" value="Glyco_hydro_18"/>
    <property type="match status" value="1"/>
</dbReference>
<dbReference type="OMA" id="ERRACYY"/>
<evidence type="ECO:0000256" key="1">
    <source>
        <dbReference type="ARBA" id="ARBA00009121"/>
    </source>
</evidence>
<dbReference type="Gene3D" id="3.20.20.80">
    <property type="entry name" value="Glycosidases"/>
    <property type="match status" value="1"/>
</dbReference>
<dbReference type="InterPro" id="IPR001579">
    <property type="entry name" value="Glyco_hydro_18_chit_AS"/>
</dbReference>
<gene>
    <name evidence="10" type="ORF">THAOC_02853</name>
</gene>
<dbReference type="PANTHER" id="PTHR11177">
    <property type="entry name" value="CHITINASE"/>
    <property type="match status" value="1"/>
</dbReference>
<evidence type="ECO:0000313" key="11">
    <source>
        <dbReference type="Proteomes" id="UP000266841"/>
    </source>
</evidence>
<dbReference type="SUPFAM" id="SSF51445">
    <property type="entry name" value="(Trans)glycosidases"/>
    <property type="match status" value="1"/>
</dbReference>